<dbReference type="GO" id="GO:0015074">
    <property type="term" value="P:DNA integration"/>
    <property type="evidence" value="ECO:0007669"/>
    <property type="project" value="InterPro"/>
</dbReference>
<evidence type="ECO:0000313" key="3">
    <source>
        <dbReference type="EMBL" id="RYV49310.1"/>
    </source>
</evidence>
<reference evidence="3 4" key="1">
    <citation type="submission" date="2019-01" db="EMBL/GenBank/DDBJ databases">
        <title>Novel species of Cellulomonas.</title>
        <authorList>
            <person name="Liu Q."/>
            <person name="Xin Y.-H."/>
        </authorList>
    </citation>
    <scope>NUCLEOTIDE SEQUENCE [LARGE SCALE GENOMIC DNA]</scope>
    <source>
        <strain evidence="3 4">HLT2-17</strain>
    </source>
</reference>
<dbReference type="Gene3D" id="3.30.420.10">
    <property type="entry name" value="Ribonuclease H-like superfamily/Ribonuclease H"/>
    <property type="match status" value="1"/>
</dbReference>
<dbReference type="InterPro" id="IPR012337">
    <property type="entry name" value="RNaseH-like_sf"/>
</dbReference>
<organism evidence="3 4">
    <name type="scientific">Pengzhenrongella frigida</name>
    <dbReference type="NCBI Taxonomy" id="1259133"/>
    <lineage>
        <taxon>Bacteria</taxon>
        <taxon>Bacillati</taxon>
        <taxon>Actinomycetota</taxon>
        <taxon>Actinomycetes</taxon>
        <taxon>Micrococcales</taxon>
        <taxon>Pengzhenrongella</taxon>
    </lineage>
</organism>
<proteinExistence type="inferred from homology"/>
<dbReference type="EMBL" id="SDWW01000105">
    <property type="protein sequence ID" value="RYV49310.1"/>
    <property type="molecule type" value="Genomic_DNA"/>
</dbReference>
<accession>A0A4Q5MUY4</accession>
<dbReference type="Pfam" id="PF22483">
    <property type="entry name" value="Mu-transpos_C_2"/>
    <property type="match status" value="1"/>
</dbReference>
<dbReference type="Proteomes" id="UP000293764">
    <property type="component" value="Unassembled WGS sequence"/>
</dbReference>
<protein>
    <submittedName>
        <fullName evidence="3">IS21 family transposase</fullName>
    </submittedName>
</protein>
<feature type="domain" description="Integrase catalytic" evidence="2">
    <location>
        <begin position="111"/>
        <end position="282"/>
    </location>
</feature>
<dbReference type="AlphaFoldDB" id="A0A4Q5MUY4"/>
<comment type="similarity">
    <text evidence="1">Belongs to the transposase IS21/IS408/IS1162 family.</text>
</comment>
<keyword evidence="4" id="KW-1185">Reference proteome</keyword>
<evidence type="ECO:0000259" key="2">
    <source>
        <dbReference type="PROSITE" id="PS50994"/>
    </source>
</evidence>
<dbReference type="OrthoDB" id="3204032at2"/>
<sequence>MIIVEDWAEIRRLHRAEGLGIKTIARRLGVARNTVRAALAAHEPPKYERRAAGSRVDACETQIRVLLAEFPDMPATVIAERVGWAGAPSVLRARVALLRPLFKGADPADRTTYVPGEIVQCDLWFPAKVIPDGAGALAAPPVLTMVAAYSRFVMAVMLPTRTSGDLLAGMWALLGASLGAVPKMLVWDNEAGIGQHHRLTVGARGFAGTLGTRIYQTAARDPEAKGMVERANQFLQTSFMPGRTFTSGADFNTQLARWLPVANTRLVRATGARPVDLLAGDQAAMGALPPLAPVTGTATRVRLGRDYYVPVAGNDYSVDPSVIGRFVDVHAGLDRVIVTCVGAVVADHARSWAVRQVITAPAHVVLAAGLRTAFQARTAASRGPAAAAGAAVGLRALSDYDELFALTCPAARPKLEVVR</sequence>
<name>A0A4Q5MUY4_9MICO</name>
<dbReference type="PANTHER" id="PTHR35004:SF8">
    <property type="entry name" value="TRANSPOSASE RV3428C-RELATED"/>
    <property type="match status" value="1"/>
</dbReference>
<gene>
    <name evidence="3" type="ORF">EUA98_19495</name>
</gene>
<comment type="caution">
    <text evidence="3">The sequence shown here is derived from an EMBL/GenBank/DDBJ whole genome shotgun (WGS) entry which is preliminary data.</text>
</comment>
<dbReference type="GO" id="GO:0003676">
    <property type="term" value="F:nucleic acid binding"/>
    <property type="evidence" value="ECO:0007669"/>
    <property type="project" value="InterPro"/>
</dbReference>
<dbReference type="InterPro" id="IPR054353">
    <property type="entry name" value="IstA-like_C"/>
</dbReference>
<evidence type="ECO:0000256" key="1">
    <source>
        <dbReference type="ARBA" id="ARBA00009277"/>
    </source>
</evidence>
<dbReference type="PANTHER" id="PTHR35004">
    <property type="entry name" value="TRANSPOSASE RV3428C-RELATED"/>
    <property type="match status" value="1"/>
</dbReference>
<evidence type="ECO:0000313" key="4">
    <source>
        <dbReference type="Proteomes" id="UP000293764"/>
    </source>
</evidence>
<dbReference type="NCBIfam" id="NF033546">
    <property type="entry name" value="transpos_IS21"/>
    <property type="match status" value="1"/>
</dbReference>
<dbReference type="PROSITE" id="PS50994">
    <property type="entry name" value="INTEGRASE"/>
    <property type="match status" value="1"/>
</dbReference>
<dbReference type="InterPro" id="IPR001584">
    <property type="entry name" value="Integrase_cat-core"/>
</dbReference>
<dbReference type="SUPFAM" id="SSF53098">
    <property type="entry name" value="Ribonuclease H-like"/>
    <property type="match status" value="1"/>
</dbReference>
<dbReference type="RefSeq" id="WP_130104337.1">
    <property type="nucleotide sequence ID" value="NZ_SDWW01000105.1"/>
</dbReference>
<dbReference type="InterPro" id="IPR036397">
    <property type="entry name" value="RNaseH_sf"/>
</dbReference>